<comment type="caution">
    <text evidence="2">The sequence shown here is derived from an EMBL/GenBank/DDBJ whole genome shotgun (WGS) entry which is preliminary data.</text>
</comment>
<dbReference type="Proteomes" id="UP001151760">
    <property type="component" value="Unassembled WGS sequence"/>
</dbReference>
<keyword evidence="3" id="KW-1185">Reference proteome</keyword>
<dbReference type="EMBL" id="BQNB010012107">
    <property type="protein sequence ID" value="GJS99277.1"/>
    <property type="molecule type" value="Genomic_DNA"/>
</dbReference>
<evidence type="ECO:0000313" key="3">
    <source>
        <dbReference type="Proteomes" id="UP001151760"/>
    </source>
</evidence>
<reference evidence="2" key="1">
    <citation type="journal article" date="2022" name="Int. J. Mol. Sci.">
        <title>Draft Genome of Tanacetum Coccineum: Genomic Comparison of Closely Related Tanacetum-Family Plants.</title>
        <authorList>
            <person name="Yamashiro T."/>
            <person name="Shiraishi A."/>
            <person name="Nakayama K."/>
            <person name="Satake H."/>
        </authorList>
    </citation>
    <scope>NUCLEOTIDE SEQUENCE</scope>
</reference>
<feature type="compositionally biased region" description="Polar residues" evidence="1">
    <location>
        <begin position="123"/>
        <end position="132"/>
    </location>
</feature>
<feature type="region of interest" description="Disordered" evidence="1">
    <location>
        <begin position="103"/>
        <end position="132"/>
    </location>
</feature>
<organism evidence="2 3">
    <name type="scientific">Tanacetum coccineum</name>
    <dbReference type="NCBI Taxonomy" id="301880"/>
    <lineage>
        <taxon>Eukaryota</taxon>
        <taxon>Viridiplantae</taxon>
        <taxon>Streptophyta</taxon>
        <taxon>Embryophyta</taxon>
        <taxon>Tracheophyta</taxon>
        <taxon>Spermatophyta</taxon>
        <taxon>Magnoliopsida</taxon>
        <taxon>eudicotyledons</taxon>
        <taxon>Gunneridae</taxon>
        <taxon>Pentapetalae</taxon>
        <taxon>asterids</taxon>
        <taxon>campanulids</taxon>
        <taxon>Asterales</taxon>
        <taxon>Asteraceae</taxon>
        <taxon>Asteroideae</taxon>
        <taxon>Anthemideae</taxon>
        <taxon>Anthemidinae</taxon>
        <taxon>Tanacetum</taxon>
    </lineage>
</organism>
<proteinExistence type="predicted"/>
<accession>A0ABQ5ADH9</accession>
<reference evidence="2" key="2">
    <citation type="submission" date="2022-01" db="EMBL/GenBank/DDBJ databases">
        <authorList>
            <person name="Yamashiro T."/>
            <person name="Shiraishi A."/>
            <person name="Satake H."/>
            <person name="Nakayama K."/>
        </authorList>
    </citation>
    <scope>NUCLEOTIDE SEQUENCE</scope>
</reference>
<sequence length="132" mass="14539">MPRECLKSFESKSKVQSIKKECKAVVANMSTSFPIPTVSSDVVELKRHGLGIKFSVIPSITVPANNSKCSMGQIPEFYFRSRTLLVTHVTNPKEDLKMVITTETRNPNPEPNVAPDVAPIPKASNSLSLKKK</sequence>
<evidence type="ECO:0000313" key="2">
    <source>
        <dbReference type="EMBL" id="GJS99277.1"/>
    </source>
</evidence>
<name>A0ABQ5ADH9_9ASTR</name>
<evidence type="ECO:0000256" key="1">
    <source>
        <dbReference type="SAM" id="MobiDB-lite"/>
    </source>
</evidence>
<protein>
    <submittedName>
        <fullName evidence="2">Uncharacterized protein</fullName>
    </submittedName>
</protein>
<gene>
    <name evidence="2" type="ORF">Tco_0820447</name>
</gene>